<evidence type="ECO:0000259" key="4">
    <source>
        <dbReference type="PROSITE" id="PS01031"/>
    </source>
</evidence>
<dbReference type="InterPro" id="IPR044587">
    <property type="entry name" value="HSP21-like"/>
</dbReference>
<dbReference type="InterPro" id="IPR002068">
    <property type="entry name" value="A-crystallin/Hsp20_dom"/>
</dbReference>
<evidence type="ECO:0000256" key="3">
    <source>
        <dbReference type="RuleBase" id="RU003616"/>
    </source>
</evidence>
<dbReference type="STRING" id="206665.SAMN04488516_103174"/>
<evidence type="ECO:0000313" key="6">
    <source>
        <dbReference type="Proteomes" id="UP000199602"/>
    </source>
</evidence>
<keyword evidence="1" id="KW-0346">Stress response</keyword>
<name>A0A1H0CT90_9BACT</name>
<dbReference type="GO" id="GO:0009408">
    <property type="term" value="P:response to heat"/>
    <property type="evidence" value="ECO:0007669"/>
    <property type="project" value="InterPro"/>
</dbReference>
<dbReference type="EMBL" id="FNIN01000003">
    <property type="protein sequence ID" value="SDN60891.1"/>
    <property type="molecule type" value="Genomic_DNA"/>
</dbReference>
<dbReference type="Proteomes" id="UP000199602">
    <property type="component" value="Unassembled WGS sequence"/>
</dbReference>
<dbReference type="PANTHER" id="PTHR46733">
    <property type="entry name" value="26.5 KDA HEAT SHOCK PROTEIN, MITOCHONDRIAL"/>
    <property type="match status" value="1"/>
</dbReference>
<reference evidence="5 6" key="1">
    <citation type="submission" date="2016-10" db="EMBL/GenBank/DDBJ databases">
        <authorList>
            <person name="de Groot N.N."/>
        </authorList>
    </citation>
    <scope>NUCLEOTIDE SEQUENCE [LARGE SCALE GENOMIC DNA]</scope>
    <source>
        <strain evidence="5 6">DSM 15269</strain>
    </source>
</reference>
<gene>
    <name evidence="5" type="ORF">SAMN04488516_103174</name>
</gene>
<dbReference type="Pfam" id="PF00011">
    <property type="entry name" value="HSP20"/>
    <property type="match status" value="1"/>
</dbReference>
<dbReference type="SUPFAM" id="SSF49764">
    <property type="entry name" value="HSP20-like chaperones"/>
    <property type="match status" value="1"/>
</dbReference>
<organism evidence="5 6">
    <name type="scientific">Desulfonauticus submarinus</name>
    <dbReference type="NCBI Taxonomy" id="206665"/>
    <lineage>
        <taxon>Bacteria</taxon>
        <taxon>Pseudomonadati</taxon>
        <taxon>Thermodesulfobacteriota</taxon>
        <taxon>Desulfovibrionia</taxon>
        <taxon>Desulfovibrionales</taxon>
        <taxon>Desulfonauticaceae</taxon>
        <taxon>Desulfonauticus</taxon>
    </lineage>
</organism>
<comment type="similarity">
    <text evidence="2 3">Belongs to the small heat shock protein (HSP20) family.</text>
</comment>
<accession>A0A1H0CT90</accession>
<evidence type="ECO:0000256" key="1">
    <source>
        <dbReference type="ARBA" id="ARBA00023016"/>
    </source>
</evidence>
<dbReference type="InterPro" id="IPR008978">
    <property type="entry name" value="HSP20-like_chaperone"/>
</dbReference>
<dbReference type="RefSeq" id="WP_092064452.1">
    <property type="nucleotide sequence ID" value="NZ_FNIN01000003.1"/>
</dbReference>
<dbReference type="PANTHER" id="PTHR46733:SF4">
    <property type="entry name" value="HEAT SHOCK PROTEIN 21, CHLOROPLASTIC"/>
    <property type="match status" value="1"/>
</dbReference>
<evidence type="ECO:0000256" key="2">
    <source>
        <dbReference type="PROSITE-ProRule" id="PRU00285"/>
    </source>
</evidence>
<keyword evidence="6" id="KW-1185">Reference proteome</keyword>
<sequence length="137" mass="15909">MVIDLGTFYDLPRQFDRIFDEFFRPSVISQKRIAYPPINIYEDEDNIYVYSELPGLEIEDIELTLTDGSLVLKGERKIEQGNYYRQERPTGVFQRIINLNVPIDADNIKAKMKNGLLEIILPKSTANKPKKIEIESN</sequence>
<dbReference type="CDD" id="cd06464">
    <property type="entry name" value="ACD_sHsps-like"/>
    <property type="match status" value="1"/>
</dbReference>
<dbReference type="AlphaFoldDB" id="A0A1H0CT90"/>
<dbReference type="PROSITE" id="PS01031">
    <property type="entry name" value="SHSP"/>
    <property type="match status" value="1"/>
</dbReference>
<dbReference type="Gene3D" id="2.60.40.790">
    <property type="match status" value="1"/>
</dbReference>
<proteinExistence type="inferred from homology"/>
<feature type="domain" description="SHSP" evidence="4">
    <location>
        <begin position="29"/>
        <end position="137"/>
    </location>
</feature>
<evidence type="ECO:0000313" key="5">
    <source>
        <dbReference type="EMBL" id="SDN60891.1"/>
    </source>
</evidence>
<protein>
    <submittedName>
        <fullName evidence="5">HSP20 family protein</fullName>
    </submittedName>
</protein>
<dbReference type="OrthoDB" id="189458at2"/>